<evidence type="ECO:0000256" key="5">
    <source>
        <dbReference type="ARBA" id="ARBA00018097"/>
    </source>
</evidence>
<dbReference type="GO" id="GO:0003993">
    <property type="term" value="F:acid phosphatase activity"/>
    <property type="evidence" value="ECO:0007669"/>
    <property type="project" value="TreeGrafter"/>
</dbReference>
<evidence type="ECO:0000256" key="8">
    <source>
        <dbReference type="ARBA" id="ARBA00022801"/>
    </source>
</evidence>
<evidence type="ECO:0000256" key="9">
    <source>
        <dbReference type="ARBA" id="ARBA00023136"/>
    </source>
</evidence>
<dbReference type="GeneID" id="136801030"/>
<evidence type="ECO:0000256" key="10">
    <source>
        <dbReference type="ARBA" id="ARBA00023180"/>
    </source>
</evidence>
<dbReference type="EC" id="3.1.3.62" evidence="4"/>
<feature type="disulfide bond" evidence="16">
    <location>
        <begin position="399"/>
        <end position="405"/>
    </location>
</feature>
<proteinExistence type="inferred from homology"/>
<accession>A0A7M6DJH0</accession>
<comment type="catalytic activity">
    <reaction evidence="15">
        <text>(2R)-2,3-bisphosphoglycerate + H2O = (2R)-2-phosphoglycerate + phosphate</text>
        <dbReference type="Rhea" id="RHEA:27381"/>
        <dbReference type="ChEBI" id="CHEBI:15377"/>
        <dbReference type="ChEBI" id="CHEBI:43474"/>
        <dbReference type="ChEBI" id="CHEBI:58248"/>
        <dbReference type="ChEBI" id="CHEBI:58289"/>
        <dbReference type="EC" id="3.1.3.80"/>
    </reaction>
    <physiologicalReaction direction="left-to-right" evidence="15">
        <dbReference type="Rhea" id="RHEA:27382"/>
    </physiologicalReaction>
</comment>
<reference evidence="18" key="1">
    <citation type="submission" date="2021-01" db="UniProtKB">
        <authorList>
            <consortium name="EnsemblMetazoa"/>
        </authorList>
    </citation>
    <scope>IDENTIFICATION</scope>
</reference>
<keyword evidence="6" id="KW-1003">Cell membrane</keyword>
<dbReference type="InterPro" id="IPR016274">
    <property type="entry name" value="Histidine_acid_Pase_euk"/>
</dbReference>
<comment type="similarity">
    <text evidence="2">Belongs to the histidine acid phosphatase family. MINPP1 subfamily.</text>
</comment>
<evidence type="ECO:0000256" key="1">
    <source>
        <dbReference type="ARBA" id="ARBA00004236"/>
    </source>
</evidence>
<dbReference type="CDD" id="cd07061">
    <property type="entry name" value="HP_HAP_like"/>
    <property type="match status" value="1"/>
</dbReference>
<keyword evidence="8" id="KW-0378">Hydrolase</keyword>
<evidence type="ECO:0000256" key="13">
    <source>
        <dbReference type="ARBA" id="ARBA00043671"/>
    </source>
</evidence>
<name>A0A7M6DJH0_9CNID</name>
<evidence type="ECO:0000313" key="19">
    <source>
        <dbReference type="Proteomes" id="UP000594262"/>
    </source>
</evidence>
<keyword evidence="9" id="KW-0472">Membrane</keyword>
<dbReference type="EnsemblMetazoa" id="CLYHEMT013144.1">
    <property type="protein sequence ID" value="CLYHEMP013144.1"/>
    <property type="gene ID" value="CLYHEMG013144"/>
</dbReference>
<dbReference type="PROSITE" id="PS00616">
    <property type="entry name" value="HIS_ACID_PHOSPHAT_1"/>
    <property type="match status" value="1"/>
</dbReference>
<dbReference type="SUPFAM" id="SSF53254">
    <property type="entry name" value="Phosphoglycerate mutase-like"/>
    <property type="match status" value="1"/>
</dbReference>
<comment type="subcellular location">
    <subcellularLocation>
        <location evidence="1">Cell membrane</location>
    </subcellularLocation>
</comment>
<keyword evidence="16" id="KW-1015">Disulfide bond</keyword>
<keyword evidence="19" id="KW-1185">Reference proteome</keyword>
<dbReference type="GO" id="GO:0005886">
    <property type="term" value="C:plasma membrane"/>
    <property type="evidence" value="ECO:0007669"/>
    <property type="project" value="UniProtKB-SubCell"/>
</dbReference>
<evidence type="ECO:0000313" key="18">
    <source>
        <dbReference type="EnsemblMetazoa" id="CLYHEMP013144.1"/>
    </source>
</evidence>
<evidence type="ECO:0000256" key="2">
    <source>
        <dbReference type="ARBA" id="ARBA00008422"/>
    </source>
</evidence>
<dbReference type="PANTHER" id="PTHR20963">
    <property type="entry name" value="MULTIPLE INOSITOL POLYPHOSPHATE PHOSPHATASE-RELATED"/>
    <property type="match status" value="1"/>
</dbReference>
<evidence type="ECO:0000256" key="15">
    <source>
        <dbReference type="ARBA" id="ARBA00043832"/>
    </source>
</evidence>
<dbReference type="InterPro" id="IPR033379">
    <property type="entry name" value="Acid_Pase_AS"/>
</dbReference>
<feature type="disulfide bond" evidence="16">
    <location>
        <begin position="47"/>
        <end position="379"/>
    </location>
</feature>
<dbReference type="RefSeq" id="XP_066913759.1">
    <property type="nucleotide sequence ID" value="XM_067057658.1"/>
</dbReference>
<dbReference type="AlphaFoldDB" id="A0A7M6DJH0"/>
<dbReference type="GO" id="GO:0052745">
    <property type="term" value="F:inositol phosphate phosphatase activity"/>
    <property type="evidence" value="ECO:0007669"/>
    <property type="project" value="TreeGrafter"/>
</dbReference>
<evidence type="ECO:0000256" key="6">
    <source>
        <dbReference type="ARBA" id="ARBA00022475"/>
    </source>
</evidence>
<evidence type="ECO:0000256" key="11">
    <source>
        <dbReference type="ARBA" id="ARBA00031642"/>
    </source>
</evidence>
<dbReference type="PANTHER" id="PTHR20963:SF8">
    <property type="entry name" value="MULTIPLE INOSITOL POLYPHOSPHATE PHOSPHATASE 1"/>
    <property type="match status" value="1"/>
</dbReference>
<dbReference type="Pfam" id="PF00328">
    <property type="entry name" value="His_Phos_2"/>
    <property type="match status" value="1"/>
</dbReference>
<protein>
    <recommendedName>
        <fullName evidence="5">Multiple inositol polyphosphate phosphatase 1</fullName>
        <ecNumber evidence="4">3.1.3.62</ecNumber>
        <ecNumber evidence="3">3.1.3.80</ecNumber>
    </recommendedName>
    <alternativeName>
        <fullName evidence="11">2,3-bisphosphoglycerate 3-phosphatase</fullName>
    </alternativeName>
</protein>
<comment type="catalytic activity">
    <reaction evidence="12">
        <text>1D-myo-inositol 1,2,5,6-tetrakisphosphate + H2O = 1D-myo-inositol 1,2,6-trisphosphate + phosphate</text>
        <dbReference type="Rhea" id="RHEA:77119"/>
        <dbReference type="ChEBI" id="CHEBI:15377"/>
        <dbReference type="ChEBI" id="CHEBI:43474"/>
        <dbReference type="ChEBI" id="CHEBI:195535"/>
        <dbReference type="ChEBI" id="CHEBI:195537"/>
        <dbReference type="EC" id="3.1.3.62"/>
    </reaction>
    <physiologicalReaction direction="left-to-right" evidence="12">
        <dbReference type="Rhea" id="RHEA:77120"/>
    </physiologicalReaction>
</comment>
<feature type="signal peptide" evidence="17">
    <location>
        <begin position="1"/>
        <end position="18"/>
    </location>
</feature>
<dbReference type="OrthoDB" id="6509975at2759"/>
<organism evidence="18 19">
    <name type="scientific">Clytia hemisphaerica</name>
    <dbReference type="NCBI Taxonomy" id="252671"/>
    <lineage>
        <taxon>Eukaryota</taxon>
        <taxon>Metazoa</taxon>
        <taxon>Cnidaria</taxon>
        <taxon>Hydrozoa</taxon>
        <taxon>Hydroidolina</taxon>
        <taxon>Leptothecata</taxon>
        <taxon>Obeliida</taxon>
        <taxon>Clytiidae</taxon>
        <taxon>Clytia</taxon>
    </lineage>
</organism>
<dbReference type="Proteomes" id="UP000594262">
    <property type="component" value="Unplaced"/>
</dbReference>
<feature type="disulfide bond" evidence="16">
    <location>
        <begin position="247"/>
        <end position="263"/>
    </location>
</feature>
<comment type="catalytic activity">
    <reaction evidence="13">
        <text>1D-myo-inositol 1,2,4,5,6-pentakisphosphate + H2O = 1D-myo-inositol 1,2,5,6-tetrakisphosphate + phosphate</text>
        <dbReference type="Rhea" id="RHEA:77115"/>
        <dbReference type="ChEBI" id="CHEBI:15377"/>
        <dbReference type="ChEBI" id="CHEBI:43474"/>
        <dbReference type="ChEBI" id="CHEBI:57798"/>
        <dbReference type="ChEBI" id="CHEBI:195535"/>
        <dbReference type="EC" id="3.1.3.62"/>
    </reaction>
    <physiologicalReaction direction="left-to-right" evidence="13">
        <dbReference type="Rhea" id="RHEA:77116"/>
    </physiologicalReaction>
</comment>
<keyword evidence="10" id="KW-0325">Glycoprotein</keyword>
<evidence type="ECO:0000256" key="16">
    <source>
        <dbReference type="PIRSR" id="PIRSR000894-2"/>
    </source>
</evidence>
<evidence type="ECO:0000256" key="14">
    <source>
        <dbReference type="ARBA" id="ARBA00043691"/>
    </source>
</evidence>
<dbReference type="InterPro" id="IPR029033">
    <property type="entry name" value="His_PPase_superfam"/>
</dbReference>
<dbReference type="Gene3D" id="3.40.50.1240">
    <property type="entry name" value="Phosphoglycerate mutase-like"/>
    <property type="match status" value="1"/>
</dbReference>
<comment type="catalytic activity">
    <reaction evidence="14">
        <text>1D-myo-inositol hexakisphosphate + H2O = 1D-myo-inositol 1,2,4,5,6-pentakisphosphate + phosphate</text>
        <dbReference type="Rhea" id="RHEA:16989"/>
        <dbReference type="ChEBI" id="CHEBI:15377"/>
        <dbReference type="ChEBI" id="CHEBI:43474"/>
        <dbReference type="ChEBI" id="CHEBI:57798"/>
        <dbReference type="ChEBI" id="CHEBI:58130"/>
        <dbReference type="EC" id="3.1.3.62"/>
    </reaction>
    <physiologicalReaction direction="left-to-right" evidence="14">
        <dbReference type="Rhea" id="RHEA:16990"/>
    </physiologicalReaction>
</comment>
<dbReference type="PIRSF" id="PIRSF000894">
    <property type="entry name" value="Acid_phosphatase"/>
    <property type="match status" value="1"/>
</dbReference>
<dbReference type="GO" id="GO:0034417">
    <property type="term" value="F:bisphosphoglycerate 3-phosphatase activity"/>
    <property type="evidence" value="ECO:0007669"/>
    <property type="project" value="UniProtKB-EC"/>
</dbReference>
<evidence type="ECO:0000256" key="17">
    <source>
        <dbReference type="SAM" id="SignalP"/>
    </source>
</evidence>
<evidence type="ECO:0000256" key="3">
    <source>
        <dbReference type="ARBA" id="ARBA00012976"/>
    </source>
</evidence>
<feature type="chain" id="PRO_5029863315" description="Multiple inositol polyphosphate phosphatase 1" evidence="17">
    <location>
        <begin position="19"/>
        <end position="435"/>
    </location>
</feature>
<sequence length="435" mass="49935">MAFCRLLICAFIAHSVLSSQEGLFSTKTPYSFIENDELNVTKPHPECIVKQINMVHRHGHRYPSGGDTTKFKQLSDKINTGRVAPGLNFTLPWYSPFEMKQKSMLTRTGEKELYGIGQRIKKRFPDLLKAEYSPVTQYFMSSNKVRTIHSANSIASGLFDGNGALGGGRIQPIAIDVSPKDPNDRLLRFYDACPKYIRNIDDKNETIIEYLKFQKGAEVQEVKKKVEQKLNLKDLSFTNLEMIYVGCAYQLGMFDGTLESGFCALLEKEDRQVFEYASDLEKFYTESNLQNPITYEIGCFLLKDILTTLEQVVENETESVGIFRSTHSQAVTMMFSLFGLNKQTTPLRHDNYVELLNRHFRSSIIAPFSANFYFVLYECSGEWKIQLYWNERLVKMPCCVSELDCGFDVFMDHYKDMADSCSETFDDLCDLPFIH</sequence>
<evidence type="ECO:0000256" key="12">
    <source>
        <dbReference type="ARBA" id="ARBA00043668"/>
    </source>
</evidence>
<dbReference type="InterPro" id="IPR000560">
    <property type="entry name" value="His_Pase_clade-2"/>
</dbReference>
<dbReference type="EC" id="3.1.3.80" evidence="3"/>
<keyword evidence="7 17" id="KW-0732">Signal</keyword>
<evidence type="ECO:0000256" key="7">
    <source>
        <dbReference type="ARBA" id="ARBA00022729"/>
    </source>
</evidence>
<evidence type="ECO:0000256" key="4">
    <source>
        <dbReference type="ARBA" id="ARBA00013040"/>
    </source>
</evidence>